<dbReference type="STRING" id="1150112.SAMN04487893_101146"/>
<evidence type="ECO:0000313" key="2">
    <source>
        <dbReference type="Proteomes" id="UP000243887"/>
    </source>
</evidence>
<gene>
    <name evidence="1" type="ORF">SAMN04487893_101146</name>
</gene>
<dbReference type="RefSeq" id="WP_245753838.1">
    <property type="nucleotide sequence ID" value="NZ_FORU01000001.1"/>
</dbReference>
<keyword evidence="2" id="KW-1185">Reference proteome</keyword>
<dbReference type="EMBL" id="FORU01000001">
    <property type="protein sequence ID" value="SFI78776.1"/>
    <property type="molecule type" value="Genomic_DNA"/>
</dbReference>
<accession>A0A1I3L2D1</accession>
<sequence length="79" mass="9378">MRKSTILEKKIIIMLLHLNRICIYAKDIAIITGKSYRQACRIHKTIRDYHHKKSGQYLSIKEFCDYTGIPQEVIEEKLK</sequence>
<dbReference type="Proteomes" id="UP000243887">
    <property type="component" value="Unassembled WGS sequence"/>
</dbReference>
<protein>
    <submittedName>
        <fullName evidence="1">Uncharacterized protein</fullName>
    </submittedName>
</protein>
<evidence type="ECO:0000313" key="1">
    <source>
        <dbReference type="EMBL" id="SFI78776.1"/>
    </source>
</evidence>
<reference evidence="2" key="1">
    <citation type="submission" date="2016-10" db="EMBL/GenBank/DDBJ databases">
        <authorList>
            <person name="Varghese N."/>
            <person name="Submissions S."/>
        </authorList>
    </citation>
    <scope>NUCLEOTIDE SEQUENCE [LARGE SCALE GENOMIC DNA]</scope>
    <source>
        <strain evidence="2">DSM 26542</strain>
    </source>
</reference>
<dbReference type="AlphaFoldDB" id="A0A1I3L2D1"/>
<organism evidence="1 2">
    <name type="scientific">Myroides guanonis</name>
    <dbReference type="NCBI Taxonomy" id="1150112"/>
    <lineage>
        <taxon>Bacteria</taxon>
        <taxon>Pseudomonadati</taxon>
        <taxon>Bacteroidota</taxon>
        <taxon>Flavobacteriia</taxon>
        <taxon>Flavobacteriales</taxon>
        <taxon>Flavobacteriaceae</taxon>
        <taxon>Myroides</taxon>
    </lineage>
</organism>
<proteinExistence type="predicted"/>
<name>A0A1I3L2D1_9FLAO</name>